<evidence type="ECO:0000313" key="2">
    <source>
        <dbReference type="EMBL" id="MCD2422087.1"/>
    </source>
</evidence>
<dbReference type="InterPro" id="IPR031161">
    <property type="entry name" value="Peptidase_M60_dom"/>
</dbReference>
<dbReference type="SMART" id="SM00458">
    <property type="entry name" value="RICIN"/>
    <property type="match status" value="1"/>
</dbReference>
<gene>
    <name evidence="2" type="ORF">LQ567_04890</name>
</gene>
<dbReference type="Gene3D" id="2.80.10.50">
    <property type="match status" value="2"/>
</dbReference>
<dbReference type="InterPro" id="IPR035423">
    <property type="entry name" value="M60-like_N"/>
</dbReference>
<name>A0ABS8PP42_9BACT</name>
<dbReference type="Gene3D" id="2.60.120.1250">
    <property type="entry name" value="Peptidase M60, enhancin-like domain 1"/>
    <property type="match status" value="1"/>
</dbReference>
<reference evidence="2 3" key="1">
    <citation type="submission" date="2021-11" db="EMBL/GenBank/DDBJ databases">
        <title>Genomic of Niabella pedocola.</title>
        <authorList>
            <person name="Wu T."/>
        </authorList>
    </citation>
    <scope>NUCLEOTIDE SEQUENCE [LARGE SCALE GENOMIC DNA]</scope>
    <source>
        <strain evidence="2 3">JCM 31011</strain>
    </source>
</reference>
<proteinExistence type="predicted"/>
<dbReference type="RefSeq" id="WP_231002990.1">
    <property type="nucleotide sequence ID" value="NZ_JAJNEC010000004.1"/>
</dbReference>
<accession>A0ABS8PP42</accession>
<dbReference type="PROSITE" id="PS50231">
    <property type="entry name" value="RICIN_B_LECTIN"/>
    <property type="match status" value="1"/>
</dbReference>
<dbReference type="InterPro" id="IPR051244">
    <property type="entry name" value="TCAF"/>
</dbReference>
<evidence type="ECO:0000259" key="1">
    <source>
        <dbReference type="PROSITE" id="PS51723"/>
    </source>
</evidence>
<dbReference type="PANTHER" id="PTHR15730:SF5">
    <property type="entry name" value="SI:CH211-210B2.2-RELATED"/>
    <property type="match status" value="1"/>
</dbReference>
<protein>
    <submittedName>
        <fullName evidence="2">M60 family metallopeptidase</fullName>
    </submittedName>
</protein>
<dbReference type="InterPro" id="IPR000772">
    <property type="entry name" value="Ricin_B_lectin"/>
</dbReference>
<dbReference type="InterPro" id="IPR035992">
    <property type="entry name" value="Ricin_B-like_lectins"/>
</dbReference>
<dbReference type="PANTHER" id="PTHR15730">
    <property type="entry name" value="EXPERIMENTAL AUTOIMMUNE PROSTATITIS ANTIGEN 2-RELATED"/>
    <property type="match status" value="1"/>
</dbReference>
<evidence type="ECO:0000313" key="3">
    <source>
        <dbReference type="Proteomes" id="UP001199816"/>
    </source>
</evidence>
<dbReference type="EMBL" id="JAJNEC010000004">
    <property type="protein sequence ID" value="MCD2422087.1"/>
    <property type="molecule type" value="Genomic_DNA"/>
</dbReference>
<dbReference type="PROSITE" id="PS51257">
    <property type="entry name" value="PROKAR_LIPOPROTEIN"/>
    <property type="match status" value="1"/>
</dbReference>
<keyword evidence="3" id="KW-1185">Reference proteome</keyword>
<dbReference type="Gene3D" id="1.10.390.30">
    <property type="entry name" value="Peptidase M60, enhancin-like domain 3"/>
    <property type="match status" value="1"/>
</dbReference>
<dbReference type="CDD" id="cd00161">
    <property type="entry name" value="beta-trefoil_Ricin-like"/>
    <property type="match status" value="1"/>
</dbReference>
<dbReference type="SUPFAM" id="SSF50370">
    <property type="entry name" value="Ricin B-like lectins"/>
    <property type="match status" value="1"/>
</dbReference>
<sequence length="608" mass="66855">MKLTKGLLAHVALLLLLLIACRKSSIDERSALIGDTRGSGTAALTLSASPDSVFDVIEQTTAVTDKARLKNSYRLTDFSSTGLYVDANAVLTVNVQQTQGTRLPVLLFGTYSRYGTWNDQPVAVQLTAGTNTITAPKAGLLWIRYTNDAANSKAKVTFVNGFKFAPYYVLGETTNADWKAMLQTYSSAPDVVLKGSNCMIVVSRANAITYQNEDQDALLNKITEVISKEDAFSGLDGSSSLHQPSPHGYLLTQHSDPAYYFFAYDYRTAYTSSDINRILSVSKVGGIDGWGVWHELGHQHQQAWTWGAIGEVSVNIYSLKVERSFGVTPSRLKRDNVWPAAFTYLANTNASKDFNSDNFSNSNWIRLCMFHQLWLAFGGDTFYMNLLKKMRTDNVTLSTDNDKMRWFMLAACTVSGRNLTTFFQKWGFKVAASVYTDIANLGLPAPTVDPTTLNEDNIDLLENGANYKIISAVNNTSLLDVNSSGPVNGTLVSLWSNNTPTTPNQVWKLRVLPNGYYVFKTLADTTKVMDVTGGASANGTQIEVYNYTNSTAQQWQLNYAGNGYYNLTPACAPGKNLDVNGGAVTNGTKIQLYGAHTYNSQKFKLVKQ</sequence>
<dbReference type="InterPro" id="IPR042279">
    <property type="entry name" value="Pep_M60_3"/>
</dbReference>
<dbReference type="Proteomes" id="UP001199816">
    <property type="component" value="Unassembled WGS sequence"/>
</dbReference>
<dbReference type="SMART" id="SM01276">
    <property type="entry name" value="M60-like"/>
    <property type="match status" value="1"/>
</dbReference>
<dbReference type="Pfam" id="PF17291">
    <property type="entry name" value="M60-like_N"/>
    <property type="match status" value="1"/>
</dbReference>
<organism evidence="2 3">
    <name type="scientific">Niabella pedocola</name>
    <dbReference type="NCBI Taxonomy" id="1752077"/>
    <lineage>
        <taxon>Bacteria</taxon>
        <taxon>Pseudomonadati</taxon>
        <taxon>Bacteroidota</taxon>
        <taxon>Chitinophagia</taxon>
        <taxon>Chitinophagales</taxon>
        <taxon>Chitinophagaceae</taxon>
        <taxon>Niabella</taxon>
    </lineage>
</organism>
<feature type="domain" description="Peptidase M60" evidence="1">
    <location>
        <begin position="76"/>
        <end position="378"/>
    </location>
</feature>
<dbReference type="Gene3D" id="3.40.390.80">
    <property type="entry name" value="Peptidase M60, enhancin-like domain 2"/>
    <property type="match status" value="1"/>
</dbReference>
<dbReference type="Pfam" id="PF14200">
    <property type="entry name" value="RicinB_lectin_2"/>
    <property type="match status" value="1"/>
</dbReference>
<dbReference type="PROSITE" id="PS51723">
    <property type="entry name" value="PEPTIDASE_M60"/>
    <property type="match status" value="1"/>
</dbReference>
<dbReference type="Pfam" id="PF13402">
    <property type="entry name" value="Peptidase_M60"/>
    <property type="match status" value="1"/>
</dbReference>
<comment type="caution">
    <text evidence="2">The sequence shown here is derived from an EMBL/GenBank/DDBJ whole genome shotgun (WGS) entry which is preliminary data.</text>
</comment>